<evidence type="ECO:0000313" key="3">
    <source>
        <dbReference type="EMBL" id="MFB5265578.1"/>
    </source>
</evidence>
<dbReference type="EMBL" id="JBHHMI010000001">
    <property type="protein sequence ID" value="MFB5265578.1"/>
    <property type="molecule type" value="Genomic_DNA"/>
</dbReference>
<proteinExistence type="predicted"/>
<comment type="caution">
    <text evidence="3">The sequence shown here is derived from an EMBL/GenBank/DDBJ whole genome shotgun (WGS) entry which is preliminary data.</text>
</comment>
<accession>A0ABV5AN11</accession>
<dbReference type="InterPro" id="IPR037914">
    <property type="entry name" value="SpoVT-AbrB_sf"/>
</dbReference>
<reference evidence="3 4" key="1">
    <citation type="submission" date="2024-09" db="EMBL/GenBank/DDBJ databases">
        <title>Paenibacillus zeirhizospherea sp. nov., isolated from surface of the maize (Zea mays) roots in a horticulture field, Hungary.</title>
        <authorList>
            <person name="Marton D."/>
            <person name="Farkas M."/>
            <person name="Bedics A."/>
            <person name="Toth E."/>
            <person name="Tancsics A."/>
            <person name="Boka K."/>
            <person name="Maroti G."/>
            <person name="Kriszt B."/>
            <person name="Cserhati M."/>
        </authorList>
    </citation>
    <scope>NUCLEOTIDE SEQUENCE [LARGE SCALE GENOMIC DNA]</scope>
    <source>
        <strain evidence="3 4">KCTC 33519</strain>
    </source>
</reference>
<organism evidence="3 4">
    <name type="scientific">Paenibacillus enshidis</name>
    <dbReference type="NCBI Taxonomy" id="1458439"/>
    <lineage>
        <taxon>Bacteria</taxon>
        <taxon>Bacillati</taxon>
        <taxon>Bacillota</taxon>
        <taxon>Bacilli</taxon>
        <taxon>Bacillales</taxon>
        <taxon>Paenibacillaceae</taxon>
        <taxon>Paenibacillus</taxon>
    </lineage>
</organism>
<dbReference type="SUPFAM" id="SSF89447">
    <property type="entry name" value="AbrB/MazE/MraZ-like"/>
    <property type="match status" value="1"/>
</dbReference>
<evidence type="ECO:0000313" key="4">
    <source>
        <dbReference type="Proteomes" id="UP001580346"/>
    </source>
</evidence>
<feature type="domain" description="SpoVT-AbrB" evidence="2">
    <location>
        <begin position="1"/>
        <end position="47"/>
    </location>
</feature>
<dbReference type="PROSITE" id="PS51740">
    <property type="entry name" value="SPOVT_ABRB"/>
    <property type="match status" value="1"/>
</dbReference>
<dbReference type="SMART" id="SM00966">
    <property type="entry name" value="SpoVT_AbrB"/>
    <property type="match status" value="1"/>
</dbReference>
<dbReference type="Pfam" id="PF04014">
    <property type="entry name" value="MazE_antitoxin"/>
    <property type="match status" value="1"/>
</dbReference>
<name>A0ABV5AN11_9BACL</name>
<sequence>MFDVQVNERGQITIPKELREKFNINPRDNVKIDIDKQDRLILYKKSFLDDLELI</sequence>
<evidence type="ECO:0000259" key="2">
    <source>
        <dbReference type="PROSITE" id="PS51740"/>
    </source>
</evidence>
<dbReference type="Gene3D" id="2.10.260.10">
    <property type="match status" value="1"/>
</dbReference>
<dbReference type="Proteomes" id="UP001580346">
    <property type="component" value="Unassembled WGS sequence"/>
</dbReference>
<protein>
    <submittedName>
        <fullName evidence="3">AbrB/MazE/SpoVT family DNA-binding domain-containing protein</fullName>
    </submittedName>
</protein>
<dbReference type="NCBIfam" id="TIGR01439">
    <property type="entry name" value="lp_hng_hel_AbrB"/>
    <property type="match status" value="1"/>
</dbReference>
<evidence type="ECO:0000256" key="1">
    <source>
        <dbReference type="PROSITE-ProRule" id="PRU01076"/>
    </source>
</evidence>
<keyword evidence="4" id="KW-1185">Reference proteome</keyword>
<dbReference type="GO" id="GO:0003677">
    <property type="term" value="F:DNA binding"/>
    <property type="evidence" value="ECO:0007669"/>
    <property type="project" value="UniProtKB-KW"/>
</dbReference>
<keyword evidence="1 3" id="KW-0238">DNA-binding</keyword>
<dbReference type="RefSeq" id="WP_375352976.1">
    <property type="nucleotide sequence ID" value="NZ_JBHHMI010000001.1"/>
</dbReference>
<dbReference type="InterPro" id="IPR007159">
    <property type="entry name" value="SpoVT-AbrB_dom"/>
</dbReference>
<gene>
    <name evidence="3" type="ORF">ACE41H_02060</name>
</gene>